<feature type="chain" id="PRO_5020618051" evidence="1">
    <location>
        <begin position="33"/>
        <end position="151"/>
    </location>
</feature>
<keyword evidence="2" id="KW-0547">Nucleotide-binding</keyword>
<gene>
    <name evidence="2" type="ORF">EYS09_24350</name>
</gene>
<dbReference type="GO" id="GO:0005524">
    <property type="term" value="F:ATP binding"/>
    <property type="evidence" value="ECO:0007669"/>
    <property type="project" value="UniProtKB-KW"/>
</dbReference>
<evidence type="ECO:0000313" key="3">
    <source>
        <dbReference type="Proteomes" id="UP000292452"/>
    </source>
</evidence>
<dbReference type="EMBL" id="SIXH01000256">
    <property type="protein sequence ID" value="TBO57114.1"/>
    <property type="molecule type" value="Genomic_DNA"/>
</dbReference>
<feature type="signal peptide" evidence="1">
    <location>
        <begin position="1"/>
        <end position="32"/>
    </location>
</feature>
<keyword evidence="1" id="KW-0732">Signal</keyword>
<evidence type="ECO:0000256" key="1">
    <source>
        <dbReference type="SAM" id="SignalP"/>
    </source>
</evidence>
<name>A0A4Q9HQA5_STRKA</name>
<dbReference type="OrthoDB" id="4335803at2"/>
<organism evidence="2 3">
    <name type="scientific">Streptomyces kasugaensis</name>
    <dbReference type="NCBI Taxonomy" id="1946"/>
    <lineage>
        <taxon>Bacteria</taxon>
        <taxon>Bacillati</taxon>
        <taxon>Actinomycetota</taxon>
        <taxon>Actinomycetes</taxon>
        <taxon>Kitasatosporales</taxon>
        <taxon>Streptomycetaceae</taxon>
        <taxon>Streptomyces</taxon>
    </lineage>
</organism>
<dbReference type="GeneID" id="97378824"/>
<reference evidence="2 3" key="1">
    <citation type="submission" date="2019-02" db="EMBL/GenBank/DDBJ databases">
        <title>Draft Genome Sequence of Streptomyces sp. AM-2504, identified by 16S rRNA comparative analysis as a Streptomyces Kasugaensis strain.</title>
        <authorList>
            <person name="Napolioni V."/>
            <person name="Giuliodori A.M."/>
            <person name="Spurio R."/>
            <person name="Fabbretti A."/>
        </authorList>
    </citation>
    <scope>NUCLEOTIDE SEQUENCE [LARGE SCALE GENOMIC DNA]</scope>
    <source>
        <strain evidence="2 3">AM-2504</strain>
    </source>
</reference>
<keyword evidence="3" id="KW-1185">Reference proteome</keyword>
<accession>A0A4Q9HQA5</accession>
<sequence length="151" mass="14646">MSLPVTRRIARAALLVAASAAPVAAVAGTASAADLPKAPDLGGLTTLDSAGTSENLDHTAKDAIGVVNTAGHKAAETLAPALIETGGAVIQQAAPTTQKAADAAEGLVRRTAKKGISTDTLVTEAAKGLLGGLPLGQTALKGLPVNGLLGG</sequence>
<keyword evidence="2" id="KW-0067">ATP-binding</keyword>
<comment type="caution">
    <text evidence="2">The sequence shown here is derived from an EMBL/GenBank/DDBJ whole genome shotgun (WGS) entry which is preliminary data.</text>
</comment>
<dbReference type="Proteomes" id="UP000292452">
    <property type="component" value="Unassembled WGS sequence"/>
</dbReference>
<dbReference type="AlphaFoldDB" id="A0A4Q9HQA5"/>
<proteinExistence type="predicted"/>
<evidence type="ECO:0000313" key="2">
    <source>
        <dbReference type="EMBL" id="TBO57114.1"/>
    </source>
</evidence>
<dbReference type="RefSeq" id="WP_094791666.1">
    <property type="nucleotide sequence ID" value="NZ_NDXL01000001.1"/>
</dbReference>
<protein>
    <submittedName>
        <fullName evidence="2">ATP-binding protein</fullName>
    </submittedName>
</protein>